<accession>A0ABX4JSJ4</accession>
<dbReference type="EMBL" id="NWSY01000009">
    <property type="protein sequence ID" value="PDT22925.1"/>
    <property type="molecule type" value="Genomic_DNA"/>
</dbReference>
<dbReference type="Proteomes" id="UP000219914">
    <property type="component" value="Unassembled WGS sequence"/>
</dbReference>
<reference evidence="1 2" key="1">
    <citation type="submission" date="2017-09" db="EMBL/GenBank/DDBJ databases">
        <title>Comparative genomics of rhizobia isolated from Phaseolus vulgaris in China.</title>
        <authorList>
            <person name="Tong W."/>
        </authorList>
    </citation>
    <scope>NUCLEOTIDE SEQUENCE [LARGE SCALE GENOMIC DNA]</scope>
    <source>
        <strain evidence="1 2">FH14</strain>
    </source>
</reference>
<gene>
    <name evidence="1" type="ORF">CO674_13245</name>
</gene>
<keyword evidence="2" id="KW-1185">Reference proteome</keyword>
<protein>
    <submittedName>
        <fullName evidence="1">Uncharacterized protein</fullName>
    </submittedName>
</protein>
<organism evidence="1 2">
    <name type="scientific">Rhizobium hidalgonense</name>
    <dbReference type="NCBI Taxonomy" id="1538159"/>
    <lineage>
        <taxon>Bacteria</taxon>
        <taxon>Pseudomonadati</taxon>
        <taxon>Pseudomonadota</taxon>
        <taxon>Alphaproteobacteria</taxon>
        <taxon>Hyphomicrobiales</taxon>
        <taxon>Rhizobiaceae</taxon>
        <taxon>Rhizobium/Agrobacterium group</taxon>
        <taxon>Rhizobium</taxon>
    </lineage>
</organism>
<sequence>MSLIQIARQRHGRVPTQMVNMAAPIHLFYRLERIDQLWGSWRQFIKPRPDFLSKVKLQFLQAVSSNFSSSTLFHQETPPRQLEPFVSFA</sequence>
<comment type="caution">
    <text evidence="1">The sequence shown here is derived from an EMBL/GenBank/DDBJ whole genome shotgun (WGS) entry which is preliminary data.</text>
</comment>
<evidence type="ECO:0000313" key="2">
    <source>
        <dbReference type="Proteomes" id="UP000219914"/>
    </source>
</evidence>
<evidence type="ECO:0000313" key="1">
    <source>
        <dbReference type="EMBL" id="PDT22925.1"/>
    </source>
</evidence>
<name>A0ABX4JSJ4_9HYPH</name>
<proteinExistence type="predicted"/>